<evidence type="ECO:0000259" key="9">
    <source>
        <dbReference type="PROSITE" id="PS50014"/>
    </source>
</evidence>
<dbReference type="Proteomes" id="UP001630127">
    <property type="component" value="Unassembled WGS sequence"/>
</dbReference>
<dbReference type="AlphaFoldDB" id="A0ABD3A338"/>
<evidence type="ECO:0000313" key="12">
    <source>
        <dbReference type="Proteomes" id="UP001630127"/>
    </source>
</evidence>
<feature type="region of interest" description="Disordered" evidence="8">
    <location>
        <begin position="413"/>
        <end position="512"/>
    </location>
</feature>
<protein>
    <recommendedName>
        <fullName evidence="13">Transcription factor GTE8</fullName>
    </recommendedName>
</protein>
<dbReference type="InterPro" id="IPR027353">
    <property type="entry name" value="NET_dom"/>
</dbReference>
<keyword evidence="3" id="KW-0175">Coiled coil</keyword>
<sequence length="749" mass="83798">MTLSMKRTNFSEEVLGTMMARMDRFAEGYSKGFRPNYESEGSGSSARLDAEVTASEDSSTRRQKWINENYASRDGFDVPVQVVPLYKLSLSEKKSLVLRLRSELEKIQVMQRKFEFRKTNAVPVSSSSDILSCNNVQRTAPPVLDSKKYSGKVFGPGKKSSFSGNKARGWNRGTSGRFESLKQGSVSNPNAATMKQCEVLLKKLMSHEYAWVFNTPVDIVKLNIPDYFKVIKHPMDLGTVKCKLSSGVYSSPFDFLADVKLTFSNAMTYNPPGNDFHIMADTMKKFFEVRWKTIEKKLPGNSMQSLPDNSELQEETEVVKPTAPAKKRKLSPLLHTVVHEPDKGMMTDEEKCELSSDLENLHGDLPDNIIDFLGEQFSNERESGEHEIEIDINDLSEDALFTLRKLVDEYKEKQKNDAKAEPCEIELPTESGLSSSSMQVDKGADLVDEDVDIGGNEPPVSSYPAVEIERDGGLRSNRSDSKSDLGSRGHSDGEVGNKASTAIKPTLDENDSARVLHEKEGADDLAEGNQSVSGLDQLEQSSQDKDESDIRQDGESAPAERQVSPQNLYRAAFLKIRFADTILKAREKTLGEGEKGDPEKLRREREELEMHKKREKARLQAAAKAAEDARRRAEEEAAAEARRKRELEREAARQALLQMEKTVEINENSRFLEDLEMLRSGPLEQLPSSVDETSPDHLQEELGSCFKFGGHNPLEQLGLYMKVDEEDEEGEPPNALGSVNDDVEEGEID</sequence>
<reference evidence="11 12" key="1">
    <citation type="submission" date="2024-11" db="EMBL/GenBank/DDBJ databases">
        <title>A near-complete genome assembly of Cinchona calisaya.</title>
        <authorList>
            <person name="Lian D.C."/>
            <person name="Zhao X.W."/>
            <person name="Wei L."/>
        </authorList>
    </citation>
    <scope>NUCLEOTIDE SEQUENCE [LARGE SCALE GENOMIC DNA]</scope>
    <source>
        <tissue evidence="11">Nenye</tissue>
    </source>
</reference>
<evidence type="ECO:0000256" key="1">
    <source>
        <dbReference type="ARBA" id="ARBA00004123"/>
    </source>
</evidence>
<evidence type="ECO:0000313" key="11">
    <source>
        <dbReference type="EMBL" id="KAL3526154.1"/>
    </source>
</evidence>
<feature type="compositionally biased region" description="Basic and acidic residues" evidence="8">
    <location>
        <begin position="413"/>
        <end position="422"/>
    </location>
</feature>
<feature type="region of interest" description="Disordered" evidence="8">
    <location>
        <begin position="589"/>
        <end position="647"/>
    </location>
</feature>
<comment type="caution">
    <text evidence="11">The sequence shown here is derived from an EMBL/GenBank/DDBJ whole genome shotgun (WGS) entry which is preliminary data.</text>
</comment>
<dbReference type="SMART" id="SM00297">
    <property type="entry name" value="BROMO"/>
    <property type="match status" value="1"/>
</dbReference>
<dbReference type="InterPro" id="IPR001487">
    <property type="entry name" value="Bromodomain"/>
</dbReference>
<dbReference type="Pfam" id="PF00439">
    <property type="entry name" value="Bromodomain"/>
    <property type="match status" value="1"/>
</dbReference>
<dbReference type="SUPFAM" id="SSF47370">
    <property type="entry name" value="Bromodomain"/>
    <property type="match status" value="1"/>
</dbReference>
<dbReference type="InterPro" id="IPR037377">
    <property type="entry name" value="GTE_bromo"/>
</dbReference>
<evidence type="ECO:0000256" key="2">
    <source>
        <dbReference type="ARBA" id="ARBA00023015"/>
    </source>
</evidence>
<dbReference type="InterPro" id="IPR036427">
    <property type="entry name" value="Bromodomain-like_sf"/>
</dbReference>
<proteinExistence type="predicted"/>
<feature type="compositionally biased region" description="Basic and acidic residues" evidence="8">
    <location>
        <begin position="542"/>
        <end position="554"/>
    </location>
</feature>
<dbReference type="EMBL" id="JBJUIK010000006">
    <property type="protein sequence ID" value="KAL3526154.1"/>
    <property type="molecule type" value="Genomic_DNA"/>
</dbReference>
<feature type="compositionally biased region" description="Basic and acidic residues" evidence="8">
    <location>
        <begin position="589"/>
        <end position="612"/>
    </location>
</feature>
<dbReference type="PANTHER" id="PTHR46136">
    <property type="entry name" value="TRANSCRIPTION FACTOR GTE8"/>
    <property type="match status" value="1"/>
</dbReference>
<feature type="domain" description="Bromo" evidence="9">
    <location>
        <begin position="205"/>
        <end position="277"/>
    </location>
</feature>
<dbReference type="InterPro" id="IPR052442">
    <property type="entry name" value="Env_Response_Regulator"/>
</dbReference>
<dbReference type="InterPro" id="IPR038336">
    <property type="entry name" value="NET_sf"/>
</dbReference>
<dbReference type="Pfam" id="PF17035">
    <property type="entry name" value="BET"/>
    <property type="match status" value="1"/>
</dbReference>
<gene>
    <name evidence="11" type="ORF">ACH5RR_014526</name>
</gene>
<feature type="region of interest" description="Disordered" evidence="8">
    <location>
        <begin position="538"/>
        <end position="564"/>
    </location>
</feature>
<evidence type="ECO:0000256" key="8">
    <source>
        <dbReference type="SAM" id="MobiDB-lite"/>
    </source>
</evidence>
<dbReference type="GO" id="GO:0005634">
    <property type="term" value="C:nucleus"/>
    <property type="evidence" value="ECO:0007669"/>
    <property type="project" value="UniProtKB-SubCell"/>
</dbReference>
<organism evidence="11 12">
    <name type="scientific">Cinchona calisaya</name>
    <dbReference type="NCBI Taxonomy" id="153742"/>
    <lineage>
        <taxon>Eukaryota</taxon>
        <taxon>Viridiplantae</taxon>
        <taxon>Streptophyta</taxon>
        <taxon>Embryophyta</taxon>
        <taxon>Tracheophyta</taxon>
        <taxon>Spermatophyta</taxon>
        <taxon>Magnoliopsida</taxon>
        <taxon>eudicotyledons</taxon>
        <taxon>Gunneridae</taxon>
        <taxon>Pentapetalae</taxon>
        <taxon>asterids</taxon>
        <taxon>lamiids</taxon>
        <taxon>Gentianales</taxon>
        <taxon>Rubiaceae</taxon>
        <taxon>Cinchonoideae</taxon>
        <taxon>Cinchoneae</taxon>
        <taxon>Cinchona</taxon>
    </lineage>
</organism>
<keyword evidence="5" id="KW-0804">Transcription</keyword>
<dbReference type="PRINTS" id="PR00503">
    <property type="entry name" value="BROMODOMAIN"/>
</dbReference>
<feature type="domain" description="NET" evidence="10">
    <location>
        <begin position="336"/>
        <end position="418"/>
    </location>
</feature>
<accession>A0ABD3A338</accession>
<feature type="compositionally biased region" description="Basic and acidic residues" evidence="8">
    <location>
        <begin position="467"/>
        <end position="495"/>
    </location>
</feature>
<keyword evidence="6" id="KW-0539">Nucleus</keyword>
<evidence type="ECO:0000256" key="6">
    <source>
        <dbReference type="ARBA" id="ARBA00023242"/>
    </source>
</evidence>
<feature type="region of interest" description="Disordered" evidence="8">
    <location>
        <begin position="720"/>
        <end position="749"/>
    </location>
</feature>
<evidence type="ECO:0000256" key="4">
    <source>
        <dbReference type="ARBA" id="ARBA00023117"/>
    </source>
</evidence>
<dbReference type="PROSITE" id="PS51525">
    <property type="entry name" value="NET"/>
    <property type="match status" value="1"/>
</dbReference>
<keyword evidence="12" id="KW-1185">Reference proteome</keyword>
<name>A0ABD3A338_9GENT</name>
<dbReference type="CDD" id="cd05506">
    <property type="entry name" value="Bromo_plant1"/>
    <property type="match status" value="1"/>
</dbReference>
<feature type="region of interest" description="Disordered" evidence="8">
    <location>
        <begin position="36"/>
        <end position="61"/>
    </location>
</feature>
<keyword evidence="2" id="KW-0805">Transcription regulation</keyword>
<keyword evidence="4 7" id="KW-0103">Bromodomain</keyword>
<evidence type="ECO:0008006" key="13">
    <source>
        <dbReference type="Google" id="ProtNLM"/>
    </source>
</evidence>
<evidence type="ECO:0000259" key="10">
    <source>
        <dbReference type="PROSITE" id="PS51525"/>
    </source>
</evidence>
<evidence type="ECO:0000256" key="5">
    <source>
        <dbReference type="ARBA" id="ARBA00023163"/>
    </source>
</evidence>
<evidence type="ECO:0000256" key="3">
    <source>
        <dbReference type="ARBA" id="ARBA00023054"/>
    </source>
</evidence>
<dbReference type="Gene3D" id="1.20.920.10">
    <property type="entry name" value="Bromodomain-like"/>
    <property type="match status" value="1"/>
</dbReference>
<dbReference type="FunFam" id="1.20.920.10:FF:000050">
    <property type="entry name" value="Transcription factor GTE4"/>
    <property type="match status" value="1"/>
</dbReference>
<evidence type="ECO:0000256" key="7">
    <source>
        <dbReference type="PROSITE-ProRule" id="PRU00035"/>
    </source>
</evidence>
<dbReference type="PANTHER" id="PTHR46136:SF1">
    <property type="entry name" value="TRANSCRIPTION FACTOR GTE11-RELATED"/>
    <property type="match status" value="1"/>
</dbReference>
<feature type="compositionally biased region" description="Basic and acidic residues" evidence="8">
    <location>
        <begin position="625"/>
        <end position="647"/>
    </location>
</feature>
<dbReference type="Gene3D" id="1.20.1270.220">
    <property type="match status" value="1"/>
</dbReference>
<comment type="subcellular location">
    <subcellularLocation>
        <location evidence="1">Nucleus</location>
    </subcellularLocation>
</comment>
<dbReference type="PROSITE" id="PS50014">
    <property type="entry name" value="BROMODOMAIN_2"/>
    <property type="match status" value="1"/>
</dbReference>